<dbReference type="Proteomes" id="UP000427716">
    <property type="component" value="Chromosome"/>
</dbReference>
<organism evidence="3 4">
    <name type="scientific">Guyparkeria halophila</name>
    <dbReference type="NCBI Taxonomy" id="47960"/>
    <lineage>
        <taxon>Bacteria</taxon>
        <taxon>Pseudomonadati</taxon>
        <taxon>Pseudomonadota</taxon>
        <taxon>Gammaproteobacteria</taxon>
        <taxon>Chromatiales</taxon>
        <taxon>Thioalkalibacteraceae</taxon>
        <taxon>Guyparkeria</taxon>
    </lineage>
</organism>
<proteinExistence type="predicted"/>
<evidence type="ECO:0000256" key="1">
    <source>
        <dbReference type="SAM" id="MobiDB-lite"/>
    </source>
</evidence>
<feature type="domain" description="LysM" evidence="2">
    <location>
        <begin position="160"/>
        <end position="208"/>
    </location>
</feature>
<dbReference type="PROSITE" id="PS51782">
    <property type="entry name" value="LYSM"/>
    <property type="match status" value="1"/>
</dbReference>
<dbReference type="InterPro" id="IPR018392">
    <property type="entry name" value="LysM"/>
</dbReference>
<dbReference type="PANTHER" id="PTHR34700:SF4">
    <property type="entry name" value="PHAGE-LIKE ELEMENT PBSX PROTEIN XKDP"/>
    <property type="match status" value="1"/>
</dbReference>
<dbReference type="Pfam" id="PF01476">
    <property type="entry name" value="LysM"/>
    <property type="match status" value="1"/>
</dbReference>
<dbReference type="SUPFAM" id="SSF54106">
    <property type="entry name" value="LysM domain"/>
    <property type="match status" value="1"/>
</dbReference>
<gene>
    <name evidence="3" type="ORF">GM160_01300</name>
</gene>
<dbReference type="InterPro" id="IPR036779">
    <property type="entry name" value="LysM_dom_sf"/>
</dbReference>
<evidence type="ECO:0000313" key="3">
    <source>
        <dbReference type="EMBL" id="QGT77631.1"/>
    </source>
</evidence>
<accession>A0A6I6D2S4</accession>
<keyword evidence="4" id="KW-1185">Reference proteome</keyword>
<protein>
    <submittedName>
        <fullName evidence="3">LysM peptidoglycan-binding domain-containing protein</fullName>
    </submittedName>
</protein>
<dbReference type="CDD" id="cd00118">
    <property type="entry name" value="LysM"/>
    <property type="match status" value="1"/>
</dbReference>
<dbReference type="Gene3D" id="3.10.350.10">
    <property type="entry name" value="LysM domain"/>
    <property type="match status" value="1"/>
</dbReference>
<evidence type="ECO:0000313" key="4">
    <source>
        <dbReference type="Proteomes" id="UP000427716"/>
    </source>
</evidence>
<dbReference type="KEGG" id="ghl:GM160_01300"/>
<dbReference type="InterPro" id="IPR052196">
    <property type="entry name" value="Bact_Kbp"/>
</dbReference>
<dbReference type="AlphaFoldDB" id="A0A6I6D2S4"/>
<evidence type="ECO:0000259" key="2">
    <source>
        <dbReference type="PROSITE" id="PS51782"/>
    </source>
</evidence>
<feature type="region of interest" description="Disordered" evidence="1">
    <location>
        <begin position="1"/>
        <end position="32"/>
    </location>
</feature>
<reference evidence="3 4" key="1">
    <citation type="submission" date="2019-11" db="EMBL/GenBank/DDBJ databases">
        <authorList>
            <person name="Zhang J."/>
            <person name="Sun C."/>
        </authorList>
    </citation>
    <scope>NUCLEOTIDE SEQUENCE [LARGE SCALE GENOMIC DNA]</scope>
    <source>
        <strain evidence="4">sp2</strain>
    </source>
</reference>
<dbReference type="SMART" id="SM00257">
    <property type="entry name" value="LysM"/>
    <property type="match status" value="1"/>
</dbReference>
<name>A0A6I6D2S4_9GAMM</name>
<dbReference type="PANTHER" id="PTHR34700">
    <property type="entry name" value="POTASSIUM BINDING PROTEIN KBP"/>
    <property type="match status" value="1"/>
</dbReference>
<dbReference type="EMBL" id="CP046415">
    <property type="protein sequence ID" value="QGT77631.1"/>
    <property type="molecule type" value="Genomic_DNA"/>
</dbReference>
<sequence length="480" mass="52854">MRMSRRLIRRSLGSDCSPRRGAGKGDLFARRPTGRWGRNLLQQAVFGDTLYASTRQNPDECRQSRGDSPQTDCSRPDTKDVVTMRSTKGLPLALAPALALAGLMPLTSTLTGCALTEDDVVNPREPMSADALPLGAERGPVKRDLSAEETRDQFRDLSAEDYVVKKGDTLWSIANHFLKDPYYWPEIWYGNPEIENPHRIYPGDRIQIVFVGDRPRLAVGLRPHIRYESLPPAVAAVPLDLVRPFLSHDQVMDEDEFEAAPYVLANREGSIHASSGDTAYVRPPLDGSKQRFAVVEKGKALLDGRSGEHLGYRAIFKGEANVVETGDPTTVELEDTVREVDEGDRLVEMTEEAFDRDVTPQIPAFPIDARIILLPDAITQVGSQQVVVIDRGSESGVTAGDLLQISKRGRVVEDRFAPRDTGEDGREATRGPAVLLPDHPIGTAMVFRAYDRVSYALVIKATQPIHEGDLAQTPVQGSTL</sequence>
<feature type="region of interest" description="Disordered" evidence="1">
    <location>
        <begin position="56"/>
        <end position="79"/>
    </location>
</feature>